<evidence type="ECO:0000313" key="2">
    <source>
        <dbReference type="EMBL" id="SFJ29902.1"/>
    </source>
</evidence>
<feature type="transmembrane region" description="Helical" evidence="1">
    <location>
        <begin position="107"/>
        <end position="125"/>
    </location>
</feature>
<feature type="transmembrane region" description="Helical" evidence="1">
    <location>
        <begin position="170"/>
        <end position="190"/>
    </location>
</feature>
<dbReference type="RefSeq" id="WP_090840189.1">
    <property type="nucleotide sequence ID" value="NZ_FORM01000006.1"/>
</dbReference>
<organism evidence="2 3">
    <name type="scientific">Olleya namhaensis</name>
    <dbReference type="NCBI Taxonomy" id="1144750"/>
    <lineage>
        <taxon>Bacteria</taxon>
        <taxon>Pseudomonadati</taxon>
        <taxon>Bacteroidota</taxon>
        <taxon>Flavobacteriia</taxon>
        <taxon>Flavobacteriales</taxon>
        <taxon>Flavobacteriaceae</taxon>
    </lineage>
</organism>
<feature type="transmembrane region" description="Helical" evidence="1">
    <location>
        <begin position="40"/>
        <end position="58"/>
    </location>
</feature>
<dbReference type="EMBL" id="FORM01000006">
    <property type="protein sequence ID" value="SFJ29902.1"/>
    <property type="molecule type" value="Genomic_DNA"/>
</dbReference>
<feature type="transmembrane region" description="Helical" evidence="1">
    <location>
        <begin position="78"/>
        <end position="95"/>
    </location>
</feature>
<feature type="transmembrane region" description="Helical" evidence="1">
    <location>
        <begin position="137"/>
        <end position="158"/>
    </location>
</feature>
<keyword evidence="1" id="KW-1133">Transmembrane helix</keyword>
<evidence type="ECO:0000313" key="3">
    <source>
        <dbReference type="Proteomes" id="UP000199559"/>
    </source>
</evidence>
<keyword evidence="1" id="KW-0472">Membrane</keyword>
<feature type="transmembrane region" description="Helical" evidence="1">
    <location>
        <begin position="12"/>
        <end position="28"/>
    </location>
</feature>
<dbReference type="AlphaFoldDB" id="A0A1I3Q8K9"/>
<dbReference type="Proteomes" id="UP000199559">
    <property type="component" value="Unassembled WGS sequence"/>
</dbReference>
<evidence type="ECO:0000256" key="1">
    <source>
        <dbReference type="SAM" id="Phobius"/>
    </source>
</evidence>
<gene>
    <name evidence="2" type="ORF">SAMN05443431_10622</name>
</gene>
<keyword evidence="1" id="KW-0812">Transmembrane</keyword>
<keyword evidence="3" id="KW-1185">Reference proteome</keyword>
<sequence>MIEFITKYFNFISYGFELLTAIIGLLVIKRHKQSATKCFIYFLFYIVFVECIGVSFIYFRDLGFIQFLRQYGLRSNNWFNAFWMFGSILFILKYYHLLLETKLYKTIIKYTALVFTIIFVLHVIFNFELFLKAHPPIYFILDASVVCICVALYLLELLKSNAVLNMFTSFGLYASSGLFVWWLVITPIIFYDQYNTTADWDFANLKRRVFLFANIFMYTCFAIGLIISKPHLKND</sequence>
<proteinExistence type="predicted"/>
<dbReference type="STRING" id="1144750.SAMN05443431_10622"/>
<accession>A0A1I3Q8K9</accession>
<name>A0A1I3Q8K9_9FLAO</name>
<protein>
    <submittedName>
        <fullName evidence="2">Uncharacterized protein</fullName>
    </submittedName>
</protein>
<reference evidence="3" key="1">
    <citation type="submission" date="2016-10" db="EMBL/GenBank/DDBJ databases">
        <authorList>
            <person name="Varghese N."/>
            <person name="Submissions S."/>
        </authorList>
    </citation>
    <scope>NUCLEOTIDE SEQUENCE [LARGE SCALE GENOMIC DNA]</scope>
    <source>
        <strain evidence="3">DSM 28881</strain>
    </source>
</reference>
<feature type="transmembrane region" description="Helical" evidence="1">
    <location>
        <begin position="210"/>
        <end position="228"/>
    </location>
</feature>